<protein>
    <submittedName>
        <fullName evidence="2">Uncharacterized protein</fullName>
    </submittedName>
</protein>
<proteinExistence type="predicted"/>
<comment type="caution">
    <text evidence="2">The sequence shown here is derived from an EMBL/GenBank/DDBJ whole genome shotgun (WGS) entry which is preliminary data.</text>
</comment>
<reference evidence="2 3" key="1">
    <citation type="journal article" date="2019" name="Commun. Biol.">
        <title>The bagworm genome reveals a unique fibroin gene that provides high tensile strength.</title>
        <authorList>
            <person name="Kono N."/>
            <person name="Nakamura H."/>
            <person name="Ohtoshi R."/>
            <person name="Tomita M."/>
            <person name="Numata K."/>
            <person name="Arakawa K."/>
        </authorList>
    </citation>
    <scope>NUCLEOTIDE SEQUENCE [LARGE SCALE GENOMIC DNA]</scope>
</reference>
<sequence>MIPRQQEHDRQYNQQDDRSVTSEHRRLQQKWKKKRHFHSVTRSFTENKLAPFFAIIGNVNAPRSDQKAVFALEDAVILFNNTNVKIQIGDSRSTIITVSK</sequence>
<accession>A0A4C1YUN5</accession>
<feature type="compositionally biased region" description="Basic and acidic residues" evidence="1">
    <location>
        <begin position="1"/>
        <end position="26"/>
    </location>
</feature>
<evidence type="ECO:0000313" key="2">
    <source>
        <dbReference type="EMBL" id="GBP78564.1"/>
    </source>
</evidence>
<name>A0A4C1YUN5_EUMVA</name>
<dbReference type="AlphaFoldDB" id="A0A4C1YUN5"/>
<dbReference type="Proteomes" id="UP000299102">
    <property type="component" value="Unassembled WGS sequence"/>
</dbReference>
<dbReference type="EMBL" id="BGZK01001374">
    <property type="protein sequence ID" value="GBP78564.1"/>
    <property type="molecule type" value="Genomic_DNA"/>
</dbReference>
<keyword evidence="3" id="KW-1185">Reference proteome</keyword>
<evidence type="ECO:0000256" key="1">
    <source>
        <dbReference type="SAM" id="MobiDB-lite"/>
    </source>
</evidence>
<gene>
    <name evidence="2" type="ORF">EVAR_61575_1</name>
</gene>
<feature type="region of interest" description="Disordered" evidence="1">
    <location>
        <begin position="1"/>
        <end position="32"/>
    </location>
</feature>
<organism evidence="2 3">
    <name type="scientific">Eumeta variegata</name>
    <name type="common">Bagworm moth</name>
    <name type="synonym">Eumeta japonica</name>
    <dbReference type="NCBI Taxonomy" id="151549"/>
    <lineage>
        <taxon>Eukaryota</taxon>
        <taxon>Metazoa</taxon>
        <taxon>Ecdysozoa</taxon>
        <taxon>Arthropoda</taxon>
        <taxon>Hexapoda</taxon>
        <taxon>Insecta</taxon>
        <taxon>Pterygota</taxon>
        <taxon>Neoptera</taxon>
        <taxon>Endopterygota</taxon>
        <taxon>Lepidoptera</taxon>
        <taxon>Glossata</taxon>
        <taxon>Ditrysia</taxon>
        <taxon>Tineoidea</taxon>
        <taxon>Psychidae</taxon>
        <taxon>Oiketicinae</taxon>
        <taxon>Eumeta</taxon>
    </lineage>
</organism>
<evidence type="ECO:0000313" key="3">
    <source>
        <dbReference type="Proteomes" id="UP000299102"/>
    </source>
</evidence>